<dbReference type="Proteomes" id="UP001225788">
    <property type="component" value="Chromosome"/>
</dbReference>
<protein>
    <submittedName>
        <fullName evidence="1">Uncharacterized protein</fullName>
    </submittedName>
</protein>
<proteinExistence type="predicted"/>
<organism evidence="1 2">
    <name type="scientific">Shinella oryzae</name>
    <dbReference type="NCBI Taxonomy" id="2871820"/>
    <lineage>
        <taxon>Bacteria</taxon>
        <taxon>Pseudomonadati</taxon>
        <taxon>Pseudomonadota</taxon>
        <taxon>Alphaproteobacteria</taxon>
        <taxon>Hyphomicrobiales</taxon>
        <taxon>Rhizobiaceae</taxon>
        <taxon>Shinella</taxon>
    </lineage>
</organism>
<reference evidence="1 2" key="1">
    <citation type="submission" date="2023-08" db="EMBL/GenBank/DDBJ databases">
        <title>Pathogen: clinical or host-associated sample.</title>
        <authorList>
            <person name="Hergert J."/>
            <person name="Casey R."/>
            <person name="Wagner J."/>
            <person name="Young E.L."/>
            <person name="Oakeson K.F."/>
        </authorList>
    </citation>
    <scope>NUCLEOTIDE SEQUENCE [LARGE SCALE GENOMIC DNA]</scope>
    <source>
        <strain evidence="1 2">UPHL-collab-2</strain>
    </source>
</reference>
<sequence length="130" mass="14503">MPNHVINEVVLHGVKLEDVRKHILNDEGRVSFEVLLPLPLHFWPGSVGTQHEKAFPGTHLDAARQVWGTKWDAYGDPTAVDTEAGVVIQFQSAWGHPRGWVCALFNTLKIAITASWLSEGGWAGHVERYE</sequence>
<keyword evidence="2" id="KW-1185">Reference proteome</keyword>
<evidence type="ECO:0000313" key="1">
    <source>
        <dbReference type="EMBL" id="WLS01691.1"/>
    </source>
</evidence>
<name>A0ABY9JZH2_9HYPH</name>
<gene>
    <name evidence="1" type="ORF">Q9315_09540</name>
</gene>
<dbReference type="EMBL" id="CP132314">
    <property type="protein sequence ID" value="WLS01691.1"/>
    <property type="molecule type" value="Genomic_DNA"/>
</dbReference>
<dbReference type="RefSeq" id="WP_306156750.1">
    <property type="nucleotide sequence ID" value="NZ_CP132314.1"/>
</dbReference>
<accession>A0ABY9JZH2</accession>
<evidence type="ECO:0000313" key="2">
    <source>
        <dbReference type="Proteomes" id="UP001225788"/>
    </source>
</evidence>